<feature type="transmembrane region" description="Helical" evidence="2">
    <location>
        <begin position="84"/>
        <end position="106"/>
    </location>
</feature>
<keyword evidence="2" id="KW-0472">Membrane</keyword>
<feature type="transmembrane region" description="Helical" evidence="2">
    <location>
        <begin position="126"/>
        <end position="150"/>
    </location>
</feature>
<dbReference type="Proteomes" id="UP001610446">
    <property type="component" value="Unassembled WGS sequence"/>
</dbReference>
<organism evidence="3 4">
    <name type="scientific">Aspergillus pseudoustus</name>
    <dbReference type="NCBI Taxonomy" id="1810923"/>
    <lineage>
        <taxon>Eukaryota</taxon>
        <taxon>Fungi</taxon>
        <taxon>Dikarya</taxon>
        <taxon>Ascomycota</taxon>
        <taxon>Pezizomycotina</taxon>
        <taxon>Eurotiomycetes</taxon>
        <taxon>Eurotiomycetidae</taxon>
        <taxon>Eurotiales</taxon>
        <taxon>Aspergillaceae</taxon>
        <taxon>Aspergillus</taxon>
        <taxon>Aspergillus subgen. Nidulantes</taxon>
    </lineage>
</organism>
<dbReference type="EMBL" id="JBFXLU010000469">
    <property type="protein sequence ID" value="KAL2825869.1"/>
    <property type="molecule type" value="Genomic_DNA"/>
</dbReference>
<sequence length="213" mass="22517">MDEAQQPLAPHHHNDDDDDENDRPRPRSDMHTRIKTLISKALGKSPDAGKPYQVQAIPVTLSWISAAAVLGLSAFIVARAVPSWLRIAAIFNLILGVLGTLLTLGLDLHLPASKSHSDPRPSPASYIYVLAKGIIWLLAAAAMFITCATYDRSGSHFSKRKGGGGRGGGGRGSGGGAGPATPESVAFGCGFMDCLVVYAFFALPLQLLPFIIT</sequence>
<evidence type="ECO:0000256" key="2">
    <source>
        <dbReference type="SAM" id="Phobius"/>
    </source>
</evidence>
<feature type="region of interest" description="Disordered" evidence="1">
    <location>
        <begin position="1"/>
        <end position="30"/>
    </location>
</feature>
<feature type="region of interest" description="Disordered" evidence="1">
    <location>
        <begin position="156"/>
        <end position="177"/>
    </location>
</feature>
<name>A0ABR4IF31_9EURO</name>
<evidence type="ECO:0000313" key="4">
    <source>
        <dbReference type="Proteomes" id="UP001610446"/>
    </source>
</evidence>
<keyword evidence="4" id="KW-1185">Reference proteome</keyword>
<keyword evidence="2" id="KW-0812">Transmembrane</keyword>
<feature type="transmembrane region" description="Helical" evidence="2">
    <location>
        <begin position="195"/>
        <end position="212"/>
    </location>
</feature>
<comment type="caution">
    <text evidence="3">The sequence shown here is derived from an EMBL/GenBank/DDBJ whole genome shotgun (WGS) entry which is preliminary data.</text>
</comment>
<protein>
    <submittedName>
        <fullName evidence="3">Uncharacterized protein</fullName>
    </submittedName>
</protein>
<evidence type="ECO:0000256" key="1">
    <source>
        <dbReference type="SAM" id="MobiDB-lite"/>
    </source>
</evidence>
<reference evidence="3 4" key="1">
    <citation type="submission" date="2024-07" db="EMBL/GenBank/DDBJ databases">
        <title>Section-level genome sequencing and comparative genomics of Aspergillus sections Usti and Cavernicolus.</title>
        <authorList>
            <consortium name="Lawrence Berkeley National Laboratory"/>
            <person name="Nybo J.L."/>
            <person name="Vesth T.C."/>
            <person name="Theobald S."/>
            <person name="Frisvad J.C."/>
            <person name="Larsen T.O."/>
            <person name="Kjaerboelling I."/>
            <person name="Rothschild-Mancinelli K."/>
            <person name="Lyhne E.K."/>
            <person name="Kogle M.E."/>
            <person name="Barry K."/>
            <person name="Clum A."/>
            <person name="Na H."/>
            <person name="Ledsgaard L."/>
            <person name="Lin J."/>
            <person name="Lipzen A."/>
            <person name="Kuo A."/>
            <person name="Riley R."/>
            <person name="Mondo S."/>
            <person name="Labutti K."/>
            <person name="Haridas S."/>
            <person name="Pangalinan J."/>
            <person name="Salamov A.A."/>
            <person name="Simmons B.A."/>
            <person name="Magnuson J.K."/>
            <person name="Chen J."/>
            <person name="Drula E."/>
            <person name="Henrissat B."/>
            <person name="Wiebenga A."/>
            <person name="Lubbers R.J."/>
            <person name="Gomes A.C."/>
            <person name="Makela M.R."/>
            <person name="Stajich J."/>
            <person name="Grigoriev I.V."/>
            <person name="Mortensen U.H."/>
            <person name="De Vries R.P."/>
            <person name="Baker S.E."/>
            <person name="Andersen M.R."/>
        </authorList>
    </citation>
    <scope>NUCLEOTIDE SEQUENCE [LARGE SCALE GENOMIC DNA]</scope>
    <source>
        <strain evidence="3 4">CBS 123904</strain>
    </source>
</reference>
<proteinExistence type="predicted"/>
<accession>A0ABR4IF31</accession>
<feature type="transmembrane region" description="Helical" evidence="2">
    <location>
        <begin position="56"/>
        <end position="77"/>
    </location>
</feature>
<feature type="compositionally biased region" description="Gly residues" evidence="1">
    <location>
        <begin position="164"/>
        <end position="177"/>
    </location>
</feature>
<keyword evidence="2" id="KW-1133">Transmembrane helix</keyword>
<gene>
    <name evidence="3" type="ORF">BJY01DRAFT_256155</name>
</gene>
<evidence type="ECO:0000313" key="3">
    <source>
        <dbReference type="EMBL" id="KAL2825869.1"/>
    </source>
</evidence>